<keyword evidence="2" id="KW-1185">Reference proteome</keyword>
<proteinExistence type="predicted"/>
<comment type="caution">
    <text evidence="1">The sequence shown here is derived from an EMBL/GenBank/DDBJ whole genome shotgun (WGS) entry which is preliminary data.</text>
</comment>
<protein>
    <submittedName>
        <fullName evidence="1">Uncharacterized protein</fullName>
    </submittedName>
</protein>
<organism evidence="1 2">
    <name type="scientific">Gigaspora rosea</name>
    <dbReference type="NCBI Taxonomy" id="44941"/>
    <lineage>
        <taxon>Eukaryota</taxon>
        <taxon>Fungi</taxon>
        <taxon>Fungi incertae sedis</taxon>
        <taxon>Mucoromycota</taxon>
        <taxon>Glomeromycotina</taxon>
        <taxon>Glomeromycetes</taxon>
        <taxon>Diversisporales</taxon>
        <taxon>Gigasporaceae</taxon>
        <taxon>Gigaspora</taxon>
    </lineage>
</organism>
<evidence type="ECO:0000313" key="1">
    <source>
        <dbReference type="EMBL" id="RIB01145.1"/>
    </source>
</evidence>
<dbReference type="EMBL" id="QKWP01003298">
    <property type="protein sequence ID" value="RIB01145.1"/>
    <property type="molecule type" value="Genomic_DNA"/>
</dbReference>
<sequence>MSKFMQISYDLYKRCLGFFNDISYDLVEIHDAGYIYADFHDFWSQYDYYIWLKNNHEGSHE</sequence>
<evidence type="ECO:0000313" key="2">
    <source>
        <dbReference type="Proteomes" id="UP000266673"/>
    </source>
</evidence>
<dbReference type="OrthoDB" id="4062651at2759"/>
<gene>
    <name evidence="1" type="ORF">C2G38_2231736</name>
</gene>
<name>A0A397TSN9_9GLOM</name>
<dbReference type="AlphaFoldDB" id="A0A397TSN9"/>
<reference evidence="1 2" key="1">
    <citation type="submission" date="2018-06" db="EMBL/GenBank/DDBJ databases">
        <title>Comparative genomics reveals the genomic features of Rhizophagus irregularis, R. cerebriforme, R. diaphanum and Gigaspora rosea, and their symbiotic lifestyle signature.</title>
        <authorList>
            <person name="Morin E."/>
            <person name="San Clemente H."/>
            <person name="Chen E.C.H."/>
            <person name="De La Providencia I."/>
            <person name="Hainaut M."/>
            <person name="Kuo A."/>
            <person name="Kohler A."/>
            <person name="Murat C."/>
            <person name="Tang N."/>
            <person name="Roy S."/>
            <person name="Loubradou J."/>
            <person name="Henrissat B."/>
            <person name="Grigoriev I.V."/>
            <person name="Corradi N."/>
            <person name="Roux C."/>
            <person name="Martin F.M."/>
        </authorList>
    </citation>
    <scope>NUCLEOTIDE SEQUENCE [LARGE SCALE GENOMIC DNA]</scope>
    <source>
        <strain evidence="1 2">DAOM 194757</strain>
    </source>
</reference>
<accession>A0A397TSN9</accession>
<dbReference type="Proteomes" id="UP000266673">
    <property type="component" value="Unassembled WGS sequence"/>
</dbReference>